<dbReference type="AlphaFoldDB" id="A0A3L9DV10"/>
<protein>
    <submittedName>
        <fullName evidence="2">Uncharacterized protein</fullName>
    </submittedName>
</protein>
<feature type="transmembrane region" description="Helical" evidence="1">
    <location>
        <begin position="46"/>
        <end position="67"/>
    </location>
</feature>
<name>A0A3L9DV10_9STRE</name>
<keyword evidence="1" id="KW-1133">Transmembrane helix</keyword>
<reference evidence="2 3" key="1">
    <citation type="submission" date="2018-10" db="EMBL/GenBank/DDBJ databases">
        <title>Streptococcus hillyeri sp. nov., isolated from equine tracheal sample.</title>
        <authorList>
            <person name="Macfadyen A.C."/>
            <person name="Waller A."/>
            <person name="Paterson G.K."/>
        </authorList>
    </citation>
    <scope>NUCLEOTIDE SEQUENCE [LARGE SCALE GENOMIC DNA]</scope>
    <source>
        <strain evidence="2 3">28462</strain>
    </source>
</reference>
<evidence type="ECO:0000313" key="3">
    <source>
        <dbReference type="Proteomes" id="UP000279194"/>
    </source>
</evidence>
<feature type="transmembrane region" description="Helical" evidence="1">
    <location>
        <begin position="12"/>
        <end position="34"/>
    </location>
</feature>
<dbReference type="RefSeq" id="WP_121834941.1">
    <property type="nucleotide sequence ID" value="NZ_CP163513.1"/>
</dbReference>
<dbReference type="Proteomes" id="UP000279194">
    <property type="component" value="Unassembled WGS sequence"/>
</dbReference>
<accession>A0A3L9DV10</accession>
<dbReference type="EMBL" id="RCVM01000004">
    <property type="protein sequence ID" value="RLY04184.1"/>
    <property type="molecule type" value="Genomic_DNA"/>
</dbReference>
<keyword evidence="1" id="KW-0472">Membrane</keyword>
<proteinExistence type="predicted"/>
<sequence>MKTQQETKAITLTASHILYICLGAQLFFALFSFVSHYFLLGEWDLGIIWDYIEMTWFMNVMLVIILLEEDKKDKKTQMTEQAMKED</sequence>
<evidence type="ECO:0000313" key="2">
    <source>
        <dbReference type="EMBL" id="RLY04184.1"/>
    </source>
</evidence>
<evidence type="ECO:0000256" key="1">
    <source>
        <dbReference type="SAM" id="Phobius"/>
    </source>
</evidence>
<organism evidence="2 3">
    <name type="scientific">Streptococcus hillyeri</name>
    <dbReference type="NCBI Taxonomy" id="2282420"/>
    <lineage>
        <taxon>Bacteria</taxon>
        <taxon>Bacillati</taxon>
        <taxon>Bacillota</taxon>
        <taxon>Bacilli</taxon>
        <taxon>Lactobacillales</taxon>
        <taxon>Streptococcaceae</taxon>
        <taxon>Streptococcus</taxon>
    </lineage>
</organism>
<keyword evidence="3" id="KW-1185">Reference proteome</keyword>
<gene>
    <name evidence="2" type="ORF">EAF07_03700</name>
</gene>
<comment type="caution">
    <text evidence="2">The sequence shown here is derived from an EMBL/GenBank/DDBJ whole genome shotgun (WGS) entry which is preliminary data.</text>
</comment>
<keyword evidence="1" id="KW-0812">Transmembrane</keyword>